<sequence>MKRFGAAHGVAAALVLALAGCESFRLFNEYQVVESPEVEATPWPLLVDVPPAPPPGTYTAAVPDPAGGIAVQTELSLASESAGPKAARLAPPVLSEAERKALAAADPRRDRRTAEARRPPLTPAERAALVEAEAAQRARRRAAEAQAAADGAETE</sequence>
<evidence type="ECO:0008006" key="4">
    <source>
        <dbReference type="Google" id="ProtNLM"/>
    </source>
</evidence>
<dbReference type="RefSeq" id="WP_285669453.1">
    <property type="nucleotide sequence ID" value="NZ_BSYI01000001.1"/>
</dbReference>
<evidence type="ECO:0000256" key="1">
    <source>
        <dbReference type="SAM" id="MobiDB-lite"/>
    </source>
</evidence>
<evidence type="ECO:0000313" key="2">
    <source>
        <dbReference type="EMBL" id="GMG80825.1"/>
    </source>
</evidence>
<keyword evidence="3" id="KW-1185">Reference proteome</keyword>
<protein>
    <recommendedName>
        <fullName evidence="4">DUF3035 domain-containing protein</fullName>
    </recommendedName>
</protein>
<name>A0ABQ6LF11_9RHOB</name>
<feature type="compositionally biased region" description="Low complexity" evidence="1">
    <location>
        <begin position="144"/>
        <end position="155"/>
    </location>
</feature>
<feature type="region of interest" description="Disordered" evidence="1">
    <location>
        <begin position="79"/>
        <end position="155"/>
    </location>
</feature>
<dbReference type="Proteomes" id="UP001239909">
    <property type="component" value="Unassembled WGS sequence"/>
</dbReference>
<gene>
    <name evidence="2" type="ORF">LNKW23_00370</name>
</gene>
<dbReference type="PROSITE" id="PS51257">
    <property type="entry name" value="PROKAR_LIPOPROTEIN"/>
    <property type="match status" value="1"/>
</dbReference>
<accession>A0ABQ6LF11</accession>
<comment type="caution">
    <text evidence="2">The sequence shown here is derived from an EMBL/GenBank/DDBJ whole genome shotgun (WGS) entry which is preliminary data.</text>
</comment>
<reference evidence="2 3" key="1">
    <citation type="submission" date="2023-04" db="EMBL/GenBank/DDBJ databases">
        <title>Marinoamorphus aggregata gen. nov., sp. Nov., isolate from tissue of brittle star Ophioplocus japonicus.</title>
        <authorList>
            <person name="Kawano K."/>
            <person name="Sawayama S."/>
            <person name="Nakagawa S."/>
        </authorList>
    </citation>
    <scope>NUCLEOTIDE SEQUENCE [LARGE SCALE GENOMIC DNA]</scope>
    <source>
        <strain evidence="2 3">NKW23</strain>
    </source>
</reference>
<feature type="compositionally biased region" description="Low complexity" evidence="1">
    <location>
        <begin position="124"/>
        <end position="135"/>
    </location>
</feature>
<proteinExistence type="predicted"/>
<dbReference type="EMBL" id="BSYI01000001">
    <property type="protein sequence ID" value="GMG80825.1"/>
    <property type="molecule type" value="Genomic_DNA"/>
</dbReference>
<evidence type="ECO:0000313" key="3">
    <source>
        <dbReference type="Proteomes" id="UP001239909"/>
    </source>
</evidence>
<feature type="compositionally biased region" description="Basic and acidic residues" evidence="1">
    <location>
        <begin position="96"/>
        <end position="118"/>
    </location>
</feature>
<organism evidence="2 3">
    <name type="scientific">Paralimibaculum aggregatum</name>
    <dbReference type="NCBI Taxonomy" id="3036245"/>
    <lineage>
        <taxon>Bacteria</taxon>
        <taxon>Pseudomonadati</taxon>
        <taxon>Pseudomonadota</taxon>
        <taxon>Alphaproteobacteria</taxon>
        <taxon>Rhodobacterales</taxon>
        <taxon>Paracoccaceae</taxon>
        <taxon>Paralimibaculum</taxon>
    </lineage>
</organism>